<feature type="domain" description="START" evidence="1">
    <location>
        <begin position="23"/>
        <end position="182"/>
    </location>
</feature>
<dbReference type="PANTHER" id="PTHR19308:SF56">
    <property type="entry name" value="START DOMAIN-CONTAINING PROTEIN"/>
    <property type="match status" value="1"/>
</dbReference>
<dbReference type="SMART" id="SM00234">
    <property type="entry name" value="START"/>
    <property type="match status" value="1"/>
</dbReference>
<dbReference type="CDD" id="cd00177">
    <property type="entry name" value="START"/>
    <property type="match status" value="1"/>
</dbReference>
<dbReference type="SUPFAM" id="SSF55961">
    <property type="entry name" value="Bet v1-like"/>
    <property type="match status" value="1"/>
</dbReference>
<dbReference type="Pfam" id="PF01852">
    <property type="entry name" value="START"/>
    <property type="match status" value="1"/>
</dbReference>
<name>A0A1R2BYM1_9CILI</name>
<reference evidence="2 3" key="1">
    <citation type="submission" date="2016-11" db="EMBL/GenBank/DDBJ databases">
        <title>The macronuclear genome of Stentor coeruleus: a giant cell with tiny introns.</title>
        <authorList>
            <person name="Slabodnick M."/>
            <person name="Ruby J.G."/>
            <person name="Reiff S.B."/>
            <person name="Swart E.C."/>
            <person name="Gosai S."/>
            <person name="Prabakaran S."/>
            <person name="Witkowska E."/>
            <person name="Larue G.E."/>
            <person name="Fisher S."/>
            <person name="Freeman R.M."/>
            <person name="Gunawardena J."/>
            <person name="Chu W."/>
            <person name="Stover N.A."/>
            <person name="Gregory B.D."/>
            <person name="Nowacki M."/>
            <person name="Derisi J."/>
            <person name="Roy S.W."/>
            <person name="Marshall W.F."/>
            <person name="Sood P."/>
        </authorList>
    </citation>
    <scope>NUCLEOTIDE SEQUENCE [LARGE SCALE GENOMIC DNA]</scope>
    <source>
        <strain evidence="2">WM001</strain>
    </source>
</reference>
<gene>
    <name evidence="2" type="ORF">SteCoe_17602</name>
</gene>
<accession>A0A1R2BYM1</accession>
<dbReference type="PANTHER" id="PTHR19308">
    <property type="entry name" value="PHOSPHATIDYLCHOLINE TRANSFER PROTEIN"/>
    <property type="match status" value="1"/>
</dbReference>
<dbReference type="GO" id="GO:0008289">
    <property type="term" value="F:lipid binding"/>
    <property type="evidence" value="ECO:0007669"/>
    <property type="project" value="InterPro"/>
</dbReference>
<dbReference type="PROSITE" id="PS50848">
    <property type="entry name" value="START"/>
    <property type="match status" value="1"/>
</dbReference>
<protein>
    <recommendedName>
        <fullName evidence="1">START domain-containing protein</fullName>
    </recommendedName>
</protein>
<evidence type="ECO:0000259" key="1">
    <source>
        <dbReference type="PROSITE" id="PS50848"/>
    </source>
</evidence>
<dbReference type="InterPro" id="IPR002913">
    <property type="entry name" value="START_lipid-bd_dom"/>
</dbReference>
<dbReference type="GO" id="GO:0005737">
    <property type="term" value="C:cytoplasm"/>
    <property type="evidence" value="ECO:0007669"/>
    <property type="project" value="UniProtKB-ARBA"/>
</dbReference>
<organism evidence="2 3">
    <name type="scientific">Stentor coeruleus</name>
    <dbReference type="NCBI Taxonomy" id="5963"/>
    <lineage>
        <taxon>Eukaryota</taxon>
        <taxon>Sar</taxon>
        <taxon>Alveolata</taxon>
        <taxon>Ciliophora</taxon>
        <taxon>Postciliodesmatophora</taxon>
        <taxon>Heterotrichea</taxon>
        <taxon>Heterotrichida</taxon>
        <taxon>Stentoridae</taxon>
        <taxon>Stentor</taxon>
    </lineage>
</organism>
<evidence type="ECO:0000313" key="2">
    <source>
        <dbReference type="EMBL" id="OMJ81839.1"/>
    </source>
</evidence>
<sequence length="200" mass="22603">MEYFDVATSAVERAAADAYSLCNDPNWEELGEIEDCFCSRKQTDSGIFMTKSVGVIRKSPQEIRDLLWTYNRKKEWDESLDHIYVVHQFSDDFRILYQRFTAPWPVSYRDFVFATKYMDTPEGILLIGQSVNAGVAEVQGVVRGEVLTSAYFLKKLNDTNTEVTYMAGVDPKGSIPTFVVNAVGKKQCLIVSKLRNVIGG</sequence>
<dbReference type="Proteomes" id="UP000187209">
    <property type="component" value="Unassembled WGS sequence"/>
</dbReference>
<keyword evidence="3" id="KW-1185">Reference proteome</keyword>
<proteinExistence type="predicted"/>
<dbReference type="AlphaFoldDB" id="A0A1R2BYM1"/>
<comment type="caution">
    <text evidence="2">The sequence shown here is derived from an EMBL/GenBank/DDBJ whole genome shotgun (WGS) entry which is preliminary data.</text>
</comment>
<dbReference type="InterPro" id="IPR051213">
    <property type="entry name" value="START_lipid_transfer"/>
</dbReference>
<dbReference type="InterPro" id="IPR023393">
    <property type="entry name" value="START-like_dom_sf"/>
</dbReference>
<dbReference type="EMBL" id="MPUH01000364">
    <property type="protein sequence ID" value="OMJ81839.1"/>
    <property type="molecule type" value="Genomic_DNA"/>
</dbReference>
<dbReference type="OrthoDB" id="312717at2759"/>
<evidence type="ECO:0000313" key="3">
    <source>
        <dbReference type="Proteomes" id="UP000187209"/>
    </source>
</evidence>
<dbReference type="Gene3D" id="3.30.530.20">
    <property type="match status" value="1"/>
</dbReference>